<feature type="binding site" evidence="1">
    <location>
        <position position="42"/>
    </location>
    <ligand>
        <name>S-adenosyl-L-methionine</name>
        <dbReference type="ChEBI" id="CHEBI:59789"/>
    </ligand>
</feature>
<proteinExistence type="inferred from homology"/>
<accession>Q1N5H6</accession>
<dbReference type="EC" id="2.1.1.266" evidence="1"/>
<name>Q1N5H6_9GAMM</name>
<comment type="catalytic activity">
    <reaction evidence="1">
        <text>adenosine(2030) in 23S rRNA + S-adenosyl-L-methionine = N(6)-methyladenosine(2030) in 23S rRNA + S-adenosyl-L-homocysteine + H(+)</text>
        <dbReference type="Rhea" id="RHEA:43736"/>
        <dbReference type="Rhea" id="RHEA-COMP:10668"/>
        <dbReference type="Rhea" id="RHEA-COMP:10669"/>
        <dbReference type="ChEBI" id="CHEBI:15378"/>
        <dbReference type="ChEBI" id="CHEBI:57856"/>
        <dbReference type="ChEBI" id="CHEBI:59789"/>
        <dbReference type="ChEBI" id="CHEBI:74411"/>
        <dbReference type="ChEBI" id="CHEBI:74449"/>
        <dbReference type="EC" id="2.1.1.266"/>
    </reaction>
</comment>
<dbReference type="InterPro" id="IPR029063">
    <property type="entry name" value="SAM-dependent_MTases_sf"/>
</dbReference>
<reference evidence="2 3" key="1">
    <citation type="submission" date="2006-03" db="EMBL/GenBank/DDBJ databases">
        <authorList>
            <person name="Pinhassi J."/>
            <person name="Pedros-Alio C."/>
            <person name="Ferriera S."/>
            <person name="Johnson J."/>
            <person name="Kravitz S."/>
            <person name="Halpern A."/>
            <person name="Remington K."/>
            <person name="Beeson K."/>
            <person name="Tran B."/>
            <person name="Rogers Y.-H."/>
            <person name="Friedman R."/>
            <person name="Venter J.C."/>
        </authorList>
    </citation>
    <scope>NUCLEOTIDE SEQUENCE [LARGE SCALE GENOMIC DNA]</scope>
    <source>
        <strain evidence="2 3">RED65</strain>
    </source>
</reference>
<dbReference type="AlphaFoldDB" id="Q1N5H6"/>
<comment type="caution">
    <text evidence="2">The sequence shown here is derived from an EMBL/GenBank/DDBJ whole genome shotgun (WGS) entry which is preliminary data.</text>
</comment>
<dbReference type="PANTHER" id="PTHR37426:SF1">
    <property type="entry name" value="RIBOSOMAL RNA LARGE SUBUNIT METHYLTRANSFERASE J"/>
    <property type="match status" value="1"/>
</dbReference>
<dbReference type="RefSeq" id="WP_007017384.1">
    <property type="nucleotide sequence ID" value="NZ_CH724113.1"/>
</dbReference>
<dbReference type="STRING" id="207949.RED65_11249"/>
<dbReference type="GO" id="GO:0003723">
    <property type="term" value="F:RNA binding"/>
    <property type="evidence" value="ECO:0007669"/>
    <property type="project" value="UniProtKB-UniRule"/>
</dbReference>
<dbReference type="EMBL" id="AAQH01000001">
    <property type="protein sequence ID" value="EAT13966.1"/>
    <property type="molecule type" value="Genomic_DNA"/>
</dbReference>
<evidence type="ECO:0000313" key="3">
    <source>
        <dbReference type="Proteomes" id="UP000004263"/>
    </source>
</evidence>
<keyword evidence="3" id="KW-1185">Reference proteome</keyword>
<keyword evidence="1" id="KW-0694">RNA-binding</keyword>
<feature type="active site" description="Proton acceptor" evidence="1">
    <location>
        <position position="167"/>
    </location>
</feature>
<evidence type="ECO:0000313" key="2">
    <source>
        <dbReference type="EMBL" id="EAT13966.1"/>
    </source>
</evidence>
<dbReference type="GO" id="GO:0036307">
    <property type="term" value="F:23S rRNA (adenine(2030)-N(6))-methyltransferase activity"/>
    <property type="evidence" value="ECO:0007669"/>
    <property type="project" value="UniProtKB-UniRule"/>
</dbReference>
<dbReference type="HOGENOM" id="CLU_061769_0_0_6"/>
<feature type="site" description="Interaction with substrate rRNA" evidence="1">
    <location>
        <position position="4"/>
    </location>
</feature>
<sequence>MLSYRHAFHAGNHADVLKHSVLVAIAKYFHKKQSAYTYIDTHSGAGVYKLSDDLANKTQEYKTGIARLYPNSDLALISPYLEQVRVLNAAQGEEKNLQFYPGSPWFMTELLREQDQAHLFELHPQDHALLEQNMNTGKQLKVHMEDGFSGIKAVLPPQTKRAFIVIDPPYEQANEYKKVVNAIEQGIKRFAVGVFAVWYPLLNRNDKQGMSETMVDELAKTDITKYLDVRLWTSKQTQGMYGSGLFIVNPPYILQDLLNQELPKLLEVLGLDETAGFSVDYVEK</sequence>
<keyword evidence="1" id="KW-0808">Transferase</keyword>
<keyword evidence="1" id="KW-0489">Methyltransferase</keyword>
<dbReference type="OrthoDB" id="9791274at2"/>
<keyword evidence="1" id="KW-0698">rRNA processing</keyword>
<dbReference type="Pfam" id="PF04378">
    <property type="entry name" value="RsmJ"/>
    <property type="match status" value="1"/>
</dbReference>
<dbReference type="Proteomes" id="UP000004263">
    <property type="component" value="Unassembled WGS sequence"/>
</dbReference>
<feature type="binding site" evidence="1">
    <location>
        <position position="167"/>
    </location>
    <ligand>
        <name>S-adenosyl-L-methionine</name>
        <dbReference type="ChEBI" id="CHEBI:59789"/>
    </ligand>
</feature>
<comment type="similarity">
    <text evidence="1">Belongs to the RlmJ family.</text>
</comment>
<dbReference type="GO" id="GO:0070475">
    <property type="term" value="P:rRNA base methylation"/>
    <property type="evidence" value="ECO:0007669"/>
    <property type="project" value="UniProtKB-UniRule"/>
</dbReference>
<feature type="binding site" evidence="1">
    <location>
        <position position="103"/>
    </location>
    <ligand>
        <name>S-adenosyl-L-methionine</name>
        <dbReference type="ChEBI" id="CHEBI:59789"/>
    </ligand>
</feature>
<protein>
    <recommendedName>
        <fullName evidence="1">Ribosomal RNA large subunit methyltransferase J</fullName>
        <ecNumber evidence="1">2.1.1.266</ecNumber>
    </recommendedName>
    <alternativeName>
        <fullName evidence="1">23S rRNA (adenine(2030)-N6)-methyltransferase</fullName>
    </alternativeName>
    <alternativeName>
        <fullName evidence="1">23S rRNA m6A2030 methyltransferase</fullName>
    </alternativeName>
</protein>
<dbReference type="GO" id="GO:0005829">
    <property type="term" value="C:cytosol"/>
    <property type="evidence" value="ECO:0007669"/>
    <property type="project" value="TreeGrafter"/>
</dbReference>
<gene>
    <name evidence="1" type="primary">rlmJ</name>
    <name evidence="2" type="ORF">RED65_11249</name>
</gene>
<dbReference type="SUPFAM" id="SSF53335">
    <property type="entry name" value="S-adenosyl-L-methionine-dependent methyltransferases"/>
    <property type="match status" value="1"/>
</dbReference>
<comment type="function">
    <text evidence="1">Specifically methylates the adenine in position 2030 of 23S rRNA.</text>
</comment>
<feature type="binding site" evidence="1">
    <location>
        <begin position="146"/>
        <end position="147"/>
    </location>
    <ligand>
        <name>S-adenosyl-L-methionine</name>
        <dbReference type="ChEBI" id="CHEBI:59789"/>
    </ligand>
</feature>
<dbReference type="InterPro" id="IPR007473">
    <property type="entry name" value="RlmJ"/>
</dbReference>
<feature type="binding site" evidence="1">
    <location>
        <position position="19"/>
    </location>
    <ligand>
        <name>S-adenosyl-L-methionine</name>
        <dbReference type="ChEBI" id="CHEBI:59789"/>
    </ligand>
</feature>
<dbReference type="PANTHER" id="PTHR37426">
    <property type="entry name" value="RIBOSOMAL RNA LARGE SUBUNIT METHYLTRANSFERASE J"/>
    <property type="match status" value="1"/>
</dbReference>
<evidence type="ECO:0000256" key="1">
    <source>
        <dbReference type="HAMAP-Rule" id="MF_00934"/>
    </source>
</evidence>
<dbReference type="Gene3D" id="3.40.50.150">
    <property type="entry name" value="Vaccinia Virus protein VP39"/>
    <property type="match status" value="1"/>
</dbReference>
<keyword evidence="1" id="KW-0949">S-adenosyl-L-methionine</keyword>
<feature type="binding site" evidence="1">
    <location>
        <position position="121"/>
    </location>
    <ligand>
        <name>S-adenosyl-L-methionine</name>
        <dbReference type="ChEBI" id="CHEBI:59789"/>
    </ligand>
</feature>
<dbReference type="HAMAP" id="MF_00934">
    <property type="entry name" value="23SrRNA_methyltr_J"/>
    <property type="match status" value="1"/>
</dbReference>
<organism evidence="2 3">
    <name type="scientific">Bermanella marisrubri</name>
    <dbReference type="NCBI Taxonomy" id="207949"/>
    <lineage>
        <taxon>Bacteria</taxon>
        <taxon>Pseudomonadati</taxon>
        <taxon>Pseudomonadota</taxon>
        <taxon>Gammaproteobacteria</taxon>
        <taxon>Oceanospirillales</taxon>
        <taxon>Oceanospirillaceae</taxon>
        <taxon>Bermanella</taxon>
    </lineage>
</organism>
<comment type="subunit">
    <text evidence="1">Monomer.</text>
</comment>